<dbReference type="Pfam" id="PF07902">
    <property type="entry name" value="Gp58"/>
    <property type="match status" value="1"/>
</dbReference>
<dbReference type="EMBL" id="FILX01000002">
    <property type="protein sequence ID" value="CYX35137.1"/>
    <property type="molecule type" value="Genomic_DNA"/>
</dbReference>
<organism evidence="2 3">
    <name type="scientific">Streptococcus suis</name>
    <dbReference type="NCBI Taxonomy" id="1307"/>
    <lineage>
        <taxon>Bacteria</taxon>
        <taxon>Bacillati</taxon>
        <taxon>Bacillota</taxon>
        <taxon>Bacilli</taxon>
        <taxon>Lactobacillales</taxon>
        <taxon>Streptococcaceae</taxon>
        <taxon>Streptococcus</taxon>
    </lineage>
</organism>
<name>A0A0Z8UCH6_STRSU</name>
<dbReference type="Proteomes" id="UP000074903">
    <property type="component" value="Unassembled WGS sequence"/>
</dbReference>
<evidence type="ECO:0000313" key="2">
    <source>
        <dbReference type="EMBL" id="CYX35137.1"/>
    </source>
</evidence>
<accession>A0A0Z8UCH6</accession>
<dbReference type="AlphaFoldDB" id="A0A0Z8UCH6"/>
<evidence type="ECO:0000259" key="1">
    <source>
        <dbReference type="Pfam" id="PF07902"/>
    </source>
</evidence>
<gene>
    <name evidence="2" type="ORF">ERS132531_00208</name>
</gene>
<evidence type="ECO:0000313" key="3">
    <source>
        <dbReference type="Proteomes" id="UP000074903"/>
    </source>
</evidence>
<proteinExistence type="predicted"/>
<dbReference type="InterPro" id="IPR012892">
    <property type="entry name" value="Gp58"/>
</dbReference>
<feature type="domain" description="Gp58-like" evidence="1">
    <location>
        <begin position="3"/>
        <end position="132"/>
    </location>
</feature>
<protein>
    <submittedName>
        <fullName evidence="2">Extracellular matrix-binding protein ebhB</fullName>
    </submittedName>
</protein>
<reference evidence="2 3" key="1">
    <citation type="submission" date="2016-02" db="EMBL/GenBank/DDBJ databases">
        <authorList>
            <consortium name="Pathogen Informatics"/>
        </authorList>
    </citation>
    <scope>NUCLEOTIDE SEQUENCE [LARGE SCALE GENOMIC DNA]</scope>
    <source>
        <strain evidence="2 3">SS993</strain>
    </source>
</reference>
<sequence>MTANEALFKQLFAKNAFITSVQAVTLSASQITGGLMRATNRAMEVNLNAGQILYYTDQAALKRVLNGYPTQFVKFATGTVTGKGNAGVTVIGSNRWNSESSNDGGFVGIRAWNGANIDQIDVVGDTVRLASSTFESADGWTINTLPGKLDIDAFNSSDRPSSRLSIGDVKLFRTSTSYVSLMDVLHQFNHNFKHLQNITGRGDVILTWDTIK</sequence>